<keyword evidence="6" id="KW-1185">Reference proteome</keyword>
<feature type="compositionally biased region" description="Basic and acidic residues" evidence="3">
    <location>
        <begin position="9"/>
        <end position="22"/>
    </location>
</feature>
<dbReference type="InterPro" id="IPR001509">
    <property type="entry name" value="Epimerase_deHydtase"/>
</dbReference>
<gene>
    <name evidence="5" type="ORF">FHG66_17985</name>
</gene>
<dbReference type="InterPro" id="IPR036291">
    <property type="entry name" value="NAD(P)-bd_dom_sf"/>
</dbReference>
<name>A0A5C4MSV1_9RHOB</name>
<feature type="domain" description="NAD-dependent epimerase/dehydratase" evidence="4">
    <location>
        <begin position="30"/>
        <end position="291"/>
    </location>
</feature>
<comment type="caution">
    <text evidence="5">The sequence shown here is derived from an EMBL/GenBank/DDBJ whole genome shotgun (WGS) entry which is preliminary data.</text>
</comment>
<evidence type="ECO:0000313" key="6">
    <source>
        <dbReference type="Proteomes" id="UP000305887"/>
    </source>
</evidence>
<accession>A0A5C4MSV1</accession>
<protein>
    <submittedName>
        <fullName evidence="5">SDR family NAD(P)-dependent oxidoreductase</fullName>
    </submittedName>
</protein>
<dbReference type="Proteomes" id="UP000305887">
    <property type="component" value="Unassembled WGS sequence"/>
</dbReference>
<proteinExistence type="inferred from homology"/>
<evidence type="ECO:0000256" key="1">
    <source>
        <dbReference type="ARBA" id="ARBA00005125"/>
    </source>
</evidence>
<evidence type="ECO:0000256" key="2">
    <source>
        <dbReference type="ARBA" id="ARBA00007637"/>
    </source>
</evidence>
<dbReference type="PANTHER" id="PTHR43000">
    <property type="entry name" value="DTDP-D-GLUCOSE 4,6-DEHYDRATASE-RELATED"/>
    <property type="match status" value="1"/>
</dbReference>
<organism evidence="5 6">
    <name type="scientific">Rubellimicrobium rubrum</name>
    <dbReference type="NCBI Taxonomy" id="2585369"/>
    <lineage>
        <taxon>Bacteria</taxon>
        <taxon>Pseudomonadati</taxon>
        <taxon>Pseudomonadota</taxon>
        <taxon>Alphaproteobacteria</taxon>
        <taxon>Rhodobacterales</taxon>
        <taxon>Roseobacteraceae</taxon>
        <taxon>Rubellimicrobium</taxon>
    </lineage>
</organism>
<sequence>MGARRGRDRPRGRDAQATRGTEARVVKEPVLITGGSGFIGSNIADSFLADGHEVVVFDNLSRPGVEQNLRWLEGRHGSRVRAMQADLRDEASLREAVRDASAVIHLAAQTAVTTSLTNPIDDFEVNARGTINLLEAVRATGRRIPVLFASTNKVYGCLEALEMAEATDRYVPADESIRASGIGEDQPLDFHTPYGCSKGVADQYVLDYARSYGLPAAVLRMSCIYGPRQFGTEDQGWVAHFLIRALEGKPISVYGDGKQVRDILHVADAVAAYRAVLKDIDRLSGQAFNLGGGPMNAVSLLAVLREIERLVERRLPVTHGEWRQGDQHYFVANTSRLLARTGWQPRMGWRDGLADLAAWLRANRSLPAAPERIRA</sequence>
<evidence type="ECO:0000313" key="5">
    <source>
        <dbReference type="EMBL" id="TNC46880.1"/>
    </source>
</evidence>
<dbReference type="AlphaFoldDB" id="A0A5C4MSV1"/>
<reference evidence="5 6" key="1">
    <citation type="submission" date="2019-06" db="EMBL/GenBank/DDBJ databases">
        <title>YIM 131921 draft genome.</title>
        <authorList>
            <person name="Jiang L."/>
        </authorList>
    </citation>
    <scope>NUCLEOTIDE SEQUENCE [LARGE SCALE GENOMIC DNA]</scope>
    <source>
        <strain evidence="5 6">YIM 131921</strain>
    </source>
</reference>
<evidence type="ECO:0000259" key="4">
    <source>
        <dbReference type="Pfam" id="PF01370"/>
    </source>
</evidence>
<comment type="pathway">
    <text evidence="1">Bacterial outer membrane biogenesis; LPS O-antigen biosynthesis.</text>
</comment>
<evidence type="ECO:0000256" key="3">
    <source>
        <dbReference type="SAM" id="MobiDB-lite"/>
    </source>
</evidence>
<dbReference type="Pfam" id="PF01370">
    <property type="entry name" value="Epimerase"/>
    <property type="match status" value="1"/>
</dbReference>
<dbReference type="SUPFAM" id="SSF51735">
    <property type="entry name" value="NAD(P)-binding Rossmann-fold domains"/>
    <property type="match status" value="1"/>
</dbReference>
<comment type="similarity">
    <text evidence="2">Belongs to the NAD(P)-dependent epimerase/dehydratase family.</text>
</comment>
<feature type="region of interest" description="Disordered" evidence="3">
    <location>
        <begin position="1"/>
        <end position="22"/>
    </location>
</feature>
<dbReference type="EMBL" id="VDFU01000031">
    <property type="protein sequence ID" value="TNC46880.1"/>
    <property type="molecule type" value="Genomic_DNA"/>
</dbReference>
<dbReference type="Gene3D" id="3.40.50.720">
    <property type="entry name" value="NAD(P)-binding Rossmann-like Domain"/>
    <property type="match status" value="1"/>
</dbReference>
<dbReference type="OrthoDB" id="9801785at2"/>